<dbReference type="GO" id="GO:0008955">
    <property type="term" value="F:peptidoglycan glycosyltransferase activity"/>
    <property type="evidence" value="ECO:0007669"/>
    <property type="project" value="UniProtKB-UniRule"/>
</dbReference>
<dbReference type="Proteomes" id="UP000278222">
    <property type="component" value="Unassembled WGS sequence"/>
</dbReference>
<comment type="subcellular location">
    <subcellularLocation>
        <location evidence="11">Cell inner membrane</location>
        <topology evidence="11">Single-pass membrane protein</topology>
    </subcellularLocation>
</comment>
<dbReference type="GO" id="GO:0008360">
    <property type="term" value="P:regulation of cell shape"/>
    <property type="evidence" value="ECO:0007669"/>
    <property type="project" value="UniProtKB-KW"/>
</dbReference>
<comment type="catalytic activity">
    <reaction evidence="11">
        <text>[GlcNAc-(1-&gt;4)-Mur2Ac(oyl-L-Ala-gamma-D-Glu-L-Lys-D-Ala-D-Ala)](n)-di-trans,octa-cis-undecaprenyl diphosphate + beta-D-GlcNAc-(1-&gt;4)-Mur2Ac(oyl-L-Ala-gamma-D-Glu-L-Lys-D-Ala-D-Ala)-di-trans,octa-cis-undecaprenyl diphosphate = [GlcNAc-(1-&gt;4)-Mur2Ac(oyl-L-Ala-gamma-D-Glu-L-Lys-D-Ala-D-Ala)](n+1)-di-trans,octa-cis-undecaprenyl diphosphate + di-trans,octa-cis-undecaprenyl diphosphate + H(+)</text>
        <dbReference type="Rhea" id="RHEA:23708"/>
        <dbReference type="Rhea" id="RHEA-COMP:9602"/>
        <dbReference type="Rhea" id="RHEA-COMP:9603"/>
        <dbReference type="ChEBI" id="CHEBI:15378"/>
        <dbReference type="ChEBI" id="CHEBI:58405"/>
        <dbReference type="ChEBI" id="CHEBI:60033"/>
        <dbReference type="ChEBI" id="CHEBI:78435"/>
        <dbReference type="EC" id="2.4.99.28"/>
    </reaction>
</comment>
<keyword evidence="1 11" id="KW-1003">Cell membrane</keyword>
<evidence type="ECO:0000256" key="4">
    <source>
        <dbReference type="ARBA" id="ARBA00022679"/>
    </source>
</evidence>
<keyword evidence="7 11" id="KW-0573">Peptidoglycan synthesis</keyword>
<keyword evidence="6 11" id="KW-0133">Cell shape</keyword>
<dbReference type="OrthoDB" id="9766909at2"/>
<evidence type="ECO:0000259" key="12">
    <source>
        <dbReference type="Pfam" id="PF00912"/>
    </source>
</evidence>
<organism evidence="13 14">
    <name type="scientific">Stella humosa</name>
    <dbReference type="NCBI Taxonomy" id="94"/>
    <lineage>
        <taxon>Bacteria</taxon>
        <taxon>Pseudomonadati</taxon>
        <taxon>Pseudomonadota</taxon>
        <taxon>Alphaproteobacteria</taxon>
        <taxon>Rhodospirillales</taxon>
        <taxon>Stellaceae</taxon>
        <taxon>Stella</taxon>
    </lineage>
</organism>
<dbReference type="SUPFAM" id="SSF53955">
    <property type="entry name" value="Lysozyme-like"/>
    <property type="match status" value="1"/>
</dbReference>
<dbReference type="GO" id="GO:0005886">
    <property type="term" value="C:plasma membrane"/>
    <property type="evidence" value="ECO:0007669"/>
    <property type="project" value="UniProtKB-SubCell"/>
</dbReference>
<keyword evidence="10 11" id="KW-0961">Cell wall biogenesis/degradation</keyword>
<evidence type="ECO:0000256" key="10">
    <source>
        <dbReference type="ARBA" id="ARBA00023316"/>
    </source>
</evidence>
<reference evidence="13 14" key="1">
    <citation type="submission" date="2018-11" db="EMBL/GenBank/DDBJ databases">
        <title>Genomic Encyclopedia of Type Strains, Phase IV (KMG-IV): sequencing the most valuable type-strain genomes for metagenomic binning, comparative biology and taxonomic classification.</title>
        <authorList>
            <person name="Goeker M."/>
        </authorList>
    </citation>
    <scope>NUCLEOTIDE SEQUENCE [LARGE SCALE GENOMIC DNA]</scope>
    <source>
        <strain evidence="13 14">DSM 5900</strain>
    </source>
</reference>
<dbReference type="PANTHER" id="PTHR30400">
    <property type="entry name" value="MONOFUNCTIONAL BIOSYNTHETIC PEPTIDOGLYCAN TRANSGLYCOSYLASE"/>
    <property type="match status" value="1"/>
</dbReference>
<dbReference type="RefSeq" id="WP_123688983.1">
    <property type="nucleotide sequence ID" value="NZ_AP019700.1"/>
</dbReference>
<comment type="function">
    <text evidence="11">Peptidoglycan polymerase that catalyzes glycan chain elongation from lipid-linked precursors.</text>
</comment>
<evidence type="ECO:0000256" key="8">
    <source>
        <dbReference type="ARBA" id="ARBA00022989"/>
    </source>
</evidence>
<dbReference type="Gene3D" id="1.10.3810.10">
    <property type="entry name" value="Biosynthetic peptidoglycan transglycosylase-like"/>
    <property type="match status" value="1"/>
</dbReference>
<dbReference type="NCBIfam" id="TIGR02070">
    <property type="entry name" value="mono_pep_trsgly"/>
    <property type="match status" value="1"/>
</dbReference>
<dbReference type="InterPro" id="IPR001264">
    <property type="entry name" value="Glyco_trans_51"/>
</dbReference>
<dbReference type="InterPro" id="IPR011812">
    <property type="entry name" value="Pep_trsgly"/>
</dbReference>
<evidence type="ECO:0000256" key="7">
    <source>
        <dbReference type="ARBA" id="ARBA00022984"/>
    </source>
</evidence>
<dbReference type="Pfam" id="PF00912">
    <property type="entry name" value="Transgly"/>
    <property type="match status" value="1"/>
</dbReference>
<proteinExistence type="inferred from homology"/>
<sequence length="223" mass="24661">MLTILFRILLVLAALPLLLIVAYRWIDPPATPLMAIRWVEGAAIDRRPVALAAIAPALPRAVIASEDNRFCTHHGIDFEAVQDALDEQEETGRLRGASTITMQVARNLFLWPGGGFVRKAIEAPLALAIDAFWPKRRIMEVYLNIAEWGDGIFGAEAAARRHFRKAARDLTRTEAARLAAVLPNPRRWNAGAPTGYIQRRTATIDARTNQLGPANLGCIRQPE</sequence>
<dbReference type="GO" id="GO:0009252">
    <property type="term" value="P:peptidoglycan biosynthetic process"/>
    <property type="evidence" value="ECO:0007669"/>
    <property type="project" value="UniProtKB-UniRule"/>
</dbReference>
<feature type="domain" description="Glycosyl transferase family 51" evidence="12">
    <location>
        <begin position="43"/>
        <end position="204"/>
    </location>
</feature>
<dbReference type="InterPro" id="IPR023346">
    <property type="entry name" value="Lysozyme-like_dom_sf"/>
</dbReference>
<dbReference type="InterPro" id="IPR036950">
    <property type="entry name" value="PBP_transglycosylase"/>
</dbReference>
<keyword evidence="9 11" id="KW-0472">Membrane</keyword>
<evidence type="ECO:0000256" key="9">
    <source>
        <dbReference type="ARBA" id="ARBA00023136"/>
    </source>
</evidence>
<dbReference type="UniPathway" id="UPA00219"/>
<comment type="pathway">
    <text evidence="11">Cell wall biogenesis; peptidoglycan biosynthesis.</text>
</comment>
<keyword evidence="14" id="KW-1185">Reference proteome</keyword>
<evidence type="ECO:0000256" key="6">
    <source>
        <dbReference type="ARBA" id="ARBA00022960"/>
    </source>
</evidence>
<protein>
    <recommendedName>
        <fullName evidence="11">Biosynthetic peptidoglycan transglycosylase</fullName>
        <ecNumber evidence="11">2.4.99.28</ecNumber>
    </recommendedName>
    <alternativeName>
        <fullName evidence="11">Glycan polymerase</fullName>
    </alternativeName>
    <alternativeName>
        <fullName evidence="11">Peptidoglycan glycosyltransferase MtgA</fullName>
        <shortName evidence="11">PGT</shortName>
    </alternativeName>
</protein>
<keyword evidence="8 11" id="KW-1133">Transmembrane helix</keyword>
<name>A0A3N1M9Y6_9PROT</name>
<keyword evidence="5 11" id="KW-0812">Transmembrane</keyword>
<keyword evidence="4 11" id="KW-0808">Transferase</keyword>
<accession>A0A3N1M9Y6</accession>
<evidence type="ECO:0000313" key="14">
    <source>
        <dbReference type="Proteomes" id="UP000278222"/>
    </source>
</evidence>
<evidence type="ECO:0000256" key="1">
    <source>
        <dbReference type="ARBA" id="ARBA00022475"/>
    </source>
</evidence>
<evidence type="ECO:0000313" key="13">
    <source>
        <dbReference type="EMBL" id="ROP99609.1"/>
    </source>
</evidence>
<evidence type="ECO:0000256" key="3">
    <source>
        <dbReference type="ARBA" id="ARBA00022676"/>
    </source>
</evidence>
<dbReference type="EMBL" id="RJKX01000013">
    <property type="protein sequence ID" value="ROP99609.1"/>
    <property type="molecule type" value="Genomic_DNA"/>
</dbReference>
<comment type="similarity">
    <text evidence="11">Belongs to the glycosyltransferase 51 family.</text>
</comment>
<gene>
    <name evidence="11" type="primary">mtgA</name>
    <name evidence="13" type="ORF">EDC65_1393</name>
</gene>
<dbReference type="GO" id="GO:0016763">
    <property type="term" value="F:pentosyltransferase activity"/>
    <property type="evidence" value="ECO:0007669"/>
    <property type="project" value="InterPro"/>
</dbReference>
<dbReference type="AlphaFoldDB" id="A0A3N1M9Y6"/>
<comment type="caution">
    <text evidence="13">The sequence shown here is derived from an EMBL/GenBank/DDBJ whole genome shotgun (WGS) entry which is preliminary data.</text>
</comment>
<dbReference type="GO" id="GO:0009274">
    <property type="term" value="C:peptidoglycan-based cell wall"/>
    <property type="evidence" value="ECO:0007669"/>
    <property type="project" value="InterPro"/>
</dbReference>
<dbReference type="HAMAP" id="MF_00766">
    <property type="entry name" value="PGT_MtgA"/>
    <property type="match status" value="1"/>
</dbReference>
<keyword evidence="2 11" id="KW-0997">Cell inner membrane</keyword>
<evidence type="ECO:0000256" key="11">
    <source>
        <dbReference type="HAMAP-Rule" id="MF_00766"/>
    </source>
</evidence>
<dbReference type="GO" id="GO:0071555">
    <property type="term" value="P:cell wall organization"/>
    <property type="evidence" value="ECO:0007669"/>
    <property type="project" value="UniProtKB-KW"/>
</dbReference>
<dbReference type="EC" id="2.4.99.28" evidence="11"/>
<evidence type="ECO:0000256" key="2">
    <source>
        <dbReference type="ARBA" id="ARBA00022519"/>
    </source>
</evidence>
<dbReference type="PANTHER" id="PTHR30400:SF0">
    <property type="entry name" value="BIOSYNTHETIC PEPTIDOGLYCAN TRANSGLYCOSYLASE"/>
    <property type="match status" value="1"/>
</dbReference>
<keyword evidence="3 11" id="KW-0328">Glycosyltransferase</keyword>
<evidence type="ECO:0000256" key="5">
    <source>
        <dbReference type="ARBA" id="ARBA00022692"/>
    </source>
</evidence>